<proteinExistence type="predicted"/>
<dbReference type="RefSeq" id="WP_006057207.1">
    <property type="nucleotide sequence ID" value="NC_014737.1"/>
</dbReference>
<dbReference type="EMBL" id="CP001695">
    <property type="protein sequence ID" value="ADQ69489.1"/>
    <property type="molecule type" value="Genomic_DNA"/>
</dbReference>
<sequence length="392" mass="45433">MSTQNPTDTTETKRKEEILAEFPDPHTTSKQYTGDQRCHDDFWDIKRAFGIPKMEWDATYTEEEAEGKAYAEAGERKLRKKLLPNIIFHDWDPDDHQLSVGGTDWLAVGPPGSGKSNLALWLAVRLMEANNEKVIWRASTSRSEWLPFAPWARVCLPKGVDIEARFVPKDPTQEGFEVDLEEIVREVVRYRDPVHLNHDLLKPGQFHVVYPDPKMRRLQEIYENDQEKQYDGLEFSEDDPLNHWWFGWMHARIAEGPHHWSSIMFDEIGDIAPEAARNDEYAHYQKVELLKDCWVDARKYGHSIFAFGHSEADIHSMIRRKIRWRVTMNGTANPTNSGDVVGFRRVPMEDDIMSSRDVGMFMPFSESEFQYPPVKAAHIPSPIDMTLKVSYA</sequence>
<dbReference type="Gene3D" id="3.40.50.300">
    <property type="entry name" value="P-loop containing nucleotide triphosphate hydrolases"/>
    <property type="match status" value="1"/>
</dbReference>
<dbReference type="Proteomes" id="UP000006663">
    <property type="component" value="Plasmid pHBOR05"/>
</dbReference>
<keyword evidence="4" id="KW-1185">Reference proteome</keyword>
<accession>E4NWR9</accession>
<evidence type="ECO:0000313" key="4">
    <source>
        <dbReference type="Proteomes" id="UP000006663"/>
    </source>
</evidence>
<dbReference type="AlphaFoldDB" id="E4NWR9"/>
<dbReference type="HOGENOM" id="CLU_703234_0_0_2"/>
<evidence type="ECO:0000313" key="5">
    <source>
        <dbReference type="Proteomes" id="UP000011585"/>
    </source>
</evidence>
<reference evidence="2" key="2">
    <citation type="submission" date="2009-08" db="EMBL/GenBank/DDBJ databases">
        <title>The complete plasmid5 of Halogeometricum borinquense DSM 11551.</title>
        <authorList>
            <consortium name="US DOE Joint Genome Institute (JGI-PGF)"/>
            <person name="Lucas S."/>
            <person name="Copeland A."/>
            <person name="Lapidus A."/>
            <person name="Glavina del Rio T."/>
            <person name="Dalin E."/>
            <person name="Tice H."/>
            <person name="Bruce D."/>
            <person name="Goodwin L."/>
            <person name="Pitluck S."/>
            <person name="Kyrpides N."/>
            <person name="Mavromatis K."/>
            <person name="Mikhailova N."/>
            <person name="Anderson I."/>
            <person name="Brettin T."/>
            <person name="Detter J.C."/>
            <person name="Han C."/>
            <person name="Larimer F."/>
            <person name="Land M."/>
            <person name="Hauser L."/>
            <person name="Markowitz V."/>
            <person name="Cheng J.-F."/>
            <person name="Hugenholtz P."/>
            <person name="Woyke T."/>
            <person name="Wu D."/>
            <person name="Tindal B."/>
            <person name="Klenk H.-P."/>
            <person name="Eisen J.A."/>
        </authorList>
    </citation>
    <scope>NUCLEOTIDE SEQUENCE</scope>
    <source>
        <strain evidence="2">PR 3</strain>
        <plasmid evidence="2">pHBOR05</plasmid>
    </source>
</reference>
<dbReference type="KEGG" id="hbo:Hbor_37840"/>
<gene>
    <name evidence="2" type="ordered locus">Hbor_37840</name>
    <name evidence="3" type="ORF">C499_19585</name>
</gene>
<dbReference type="eggNOG" id="arCOG01176">
    <property type="taxonomic scope" value="Archaea"/>
</dbReference>
<dbReference type="EMBL" id="AOHT01000054">
    <property type="protein sequence ID" value="ELY23057.1"/>
    <property type="molecule type" value="Genomic_DNA"/>
</dbReference>
<reference evidence="3 5" key="3">
    <citation type="journal article" date="2014" name="PLoS Genet.">
        <title>Phylogenetically driven sequencing of extremely halophilic archaea reveals strategies for static and dynamic osmo-response.</title>
        <authorList>
            <person name="Becker E.A."/>
            <person name="Seitzer P.M."/>
            <person name="Tritt A."/>
            <person name="Larsen D."/>
            <person name="Krusor M."/>
            <person name="Yao A.I."/>
            <person name="Wu D."/>
            <person name="Madern D."/>
            <person name="Eisen J.A."/>
            <person name="Darling A.E."/>
            <person name="Facciotti M.T."/>
        </authorList>
    </citation>
    <scope>NUCLEOTIDE SEQUENCE [LARGE SCALE GENOMIC DNA]</scope>
    <source>
        <strain evidence="3 5">DSM 11551</strain>
    </source>
</reference>
<dbReference type="SUPFAM" id="SSF52540">
    <property type="entry name" value="P-loop containing nucleoside triphosphate hydrolases"/>
    <property type="match status" value="1"/>
</dbReference>
<reference evidence="4" key="1">
    <citation type="journal article" date="2009" name="Stand. Genomic Sci.">
        <title>Complete genome sequence of Halogeometricum borinquense type strain (PR3).</title>
        <authorList>
            <person name="Malfatti S."/>
            <person name="Tindall B.J."/>
            <person name="Schneider S."/>
            <person name="Fahnrich R."/>
            <person name="Lapidus A."/>
            <person name="Labuttii K."/>
            <person name="Copeland A."/>
            <person name="Glavina Del Rio T."/>
            <person name="Nolan M."/>
            <person name="Chen F."/>
            <person name="Lucas S."/>
            <person name="Tice H."/>
            <person name="Cheng J.F."/>
            <person name="Bruce D."/>
            <person name="Goodwin L."/>
            <person name="Pitluck S."/>
            <person name="Anderson I."/>
            <person name="Pati A."/>
            <person name="Ivanova N."/>
            <person name="Mavromatis K."/>
            <person name="Chen A."/>
            <person name="Palaniappan K."/>
            <person name="D'haeseleer P."/>
            <person name="Goker M."/>
            <person name="Bristow J."/>
            <person name="Eisen J.A."/>
            <person name="Markowitz V."/>
            <person name="Hugenholtz P."/>
            <person name="Kyrpides N.C."/>
            <person name="Klenk H.P."/>
            <person name="Chain P."/>
        </authorList>
    </citation>
    <scope>NUCLEOTIDE SEQUENCE [LARGE SCALE GENOMIC DNA]</scope>
    <source>
        <strain evidence="4">ATCC 700274 / DSM 11551 / JCM 10706 / KCTC 4070 / PR3</strain>
        <plasmid evidence="4">pHBOR05</plasmid>
    </source>
</reference>
<organism evidence="2 4">
    <name type="scientific">Halogeometricum borinquense (strain ATCC 700274 / DSM 11551 / JCM 10706 / KCTC 4070 / PR3)</name>
    <dbReference type="NCBI Taxonomy" id="469382"/>
    <lineage>
        <taxon>Archaea</taxon>
        <taxon>Methanobacteriati</taxon>
        <taxon>Methanobacteriota</taxon>
        <taxon>Stenosarchaea group</taxon>
        <taxon>Halobacteria</taxon>
        <taxon>Halobacteriales</taxon>
        <taxon>Haloferacaceae</taxon>
        <taxon>Halogeometricum</taxon>
    </lineage>
</organism>
<dbReference type="OrthoDB" id="359297at2157"/>
<dbReference type="GeneID" id="9989630"/>
<feature type="region of interest" description="Disordered" evidence="1">
    <location>
        <begin position="1"/>
        <end position="34"/>
    </location>
</feature>
<evidence type="ECO:0000313" key="3">
    <source>
        <dbReference type="EMBL" id="ELY23057.1"/>
    </source>
</evidence>
<evidence type="ECO:0000256" key="1">
    <source>
        <dbReference type="SAM" id="MobiDB-lite"/>
    </source>
</evidence>
<keyword evidence="2" id="KW-0614">Plasmid</keyword>
<geneLocation type="plasmid" evidence="2 4">
    <name>pHBOR05</name>
</geneLocation>
<name>E4NWR9_HALBP</name>
<dbReference type="Proteomes" id="UP000011585">
    <property type="component" value="Unassembled WGS sequence"/>
</dbReference>
<protein>
    <submittedName>
        <fullName evidence="2">Uncharacterized protein</fullName>
    </submittedName>
</protein>
<dbReference type="InterPro" id="IPR027417">
    <property type="entry name" value="P-loop_NTPase"/>
</dbReference>
<evidence type="ECO:0000313" key="2">
    <source>
        <dbReference type="EMBL" id="ADQ69489.1"/>
    </source>
</evidence>